<sequence>MSIRTITLLRHGDIDAAGRLVGHTDHPLTGPGWQQMRAAWQALSEGGPPIDTVASSDLVRCAAFARTLPHAVEPAACWREAGFGHWENSLTTELPPGWADDYAAGRLTPPGGESMAAFASRVREAWQHWQSRTAGATHRVLVTHGGVIRLLLADTFGWSPAQARQIAVLRGGWVRWSEADGWPPCLLELRGPVLLPANPGTTG</sequence>
<gene>
    <name evidence="1" type="ORF">LHGZ1_3457</name>
</gene>
<dbReference type="GO" id="GO:0016791">
    <property type="term" value="F:phosphatase activity"/>
    <property type="evidence" value="ECO:0007669"/>
    <property type="project" value="TreeGrafter"/>
</dbReference>
<dbReference type="Proteomes" id="UP000197424">
    <property type="component" value="Chromosome"/>
</dbReference>
<dbReference type="CDD" id="cd07067">
    <property type="entry name" value="HP_PGM_like"/>
    <property type="match status" value="1"/>
</dbReference>
<dbReference type="SMART" id="SM00855">
    <property type="entry name" value="PGAM"/>
    <property type="match status" value="1"/>
</dbReference>
<dbReference type="InterPro" id="IPR029033">
    <property type="entry name" value="His_PPase_superfam"/>
</dbReference>
<dbReference type="OrthoDB" id="5296884at2"/>
<accession>A0A248LNH9</accession>
<dbReference type="InterPro" id="IPR013078">
    <property type="entry name" value="His_Pase_superF_clade-1"/>
</dbReference>
<dbReference type="PANTHER" id="PTHR48100">
    <property type="entry name" value="BROAD-SPECIFICITY PHOSPHATASE YOR283W-RELATED"/>
    <property type="match status" value="1"/>
</dbReference>
<protein>
    <submittedName>
        <fullName evidence="1">Phosphoglycerate mutase</fullName>
    </submittedName>
</protein>
<name>A0A248LNH9_9NEIS</name>
<dbReference type="InterPro" id="IPR050275">
    <property type="entry name" value="PGM_Phosphatase"/>
</dbReference>
<dbReference type="Pfam" id="PF00300">
    <property type="entry name" value="His_Phos_1"/>
    <property type="match status" value="1"/>
</dbReference>
<dbReference type="EMBL" id="CP022115">
    <property type="protein sequence ID" value="ASJ26288.1"/>
    <property type="molecule type" value="Genomic_DNA"/>
</dbReference>
<dbReference type="PANTHER" id="PTHR48100:SF1">
    <property type="entry name" value="HISTIDINE PHOSPHATASE FAMILY PROTEIN-RELATED"/>
    <property type="match status" value="1"/>
</dbReference>
<evidence type="ECO:0000313" key="1">
    <source>
        <dbReference type="EMBL" id="ASJ26288.1"/>
    </source>
</evidence>
<organism evidence="1 2">
    <name type="scientific">Laribacter hongkongensis</name>
    <dbReference type="NCBI Taxonomy" id="168471"/>
    <lineage>
        <taxon>Bacteria</taxon>
        <taxon>Pseudomonadati</taxon>
        <taxon>Pseudomonadota</taxon>
        <taxon>Betaproteobacteria</taxon>
        <taxon>Neisseriales</taxon>
        <taxon>Aquaspirillaceae</taxon>
        <taxon>Laribacter</taxon>
    </lineage>
</organism>
<dbReference type="Gene3D" id="3.40.50.1240">
    <property type="entry name" value="Phosphoglycerate mutase-like"/>
    <property type="match status" value="1"/>
</dbReference>
<dbReference type="AlphaFoldDB" id="A0A248LNH9"/>
<reference evidence="2" key="1">
    <citation type="submission" date="2017-06" db="EMBL/GenBank/DDBJ databases">
        <title>Whole genome sequence of Laribacter hongkongensis LHGZ1.</title>
        <authorList>
            <person name="Chen D."/>
            <person name="Wu H."/>
            <person name="Chen J."/>
        </authorList>
    </citation>
    <scope>NUCLEOTIDE SEQUENCE [LARGE SCALE GENOMIC DNA]</scope>
    <source>
        <strain evidence="2">LHGZ1</strain>
    </source>
</reference>
<dbReference type="SUPFAM" id="SSF53254">
    <property type="entry name" value="Phosphoglycerate mutase-like"/>
    <property type="match status" value="1"/>
</dbReference>
<evidence type="ECO:0000313" key="2">
    <source>
        <dbReference type="Proteomes" id="UP000197424"/>
    </source>
</evidence>
<dbReference type="RefSeq" id="WP_088861817.1">
    <property type="nucleotide sequence ID" value="NZ_CP022115.1"/>
</dbReference>
<dbReference type="GO" id="GO:0005737">
    <property type="term" value="C:cytoplasm"/>
    <property type="evidence" value="ECO:0007669"/>
    <property type="project" value="TreeGrafter"/>
</dbReference>
<proteinExistence type="predicted"/>